<dbReference type="PATRIC" id="fig|1613.112.peg.365"/>
<evidence type="ECO:0000313" key="3">
    <source>
        <dbReference type="Proteomes" id="UP000094714"/>
    </source>
</evidence>
<gene>
    <name evidence="2" type="ORF">LACFE_CDS0345</name>
</gene>
<dbReference type="SUPFAM" id="SSF158622">
    <property type="entry name" value="YheA/YmcA-like"/>
    <property type="match status" value="1"/>
</dbReference>
<accession>A0A1D7ZVB2</accession>
<evidence type="ECO:0000313" key="2">
    <source>
        <dbReference type="EMBL" id="AOR73820.1"/>
    </source>
</evidence>
<dbReference type="Pfam" id="PF06133">
    <property type="entry name" value="Com_YlbF"/>
    <property type="match status" value="1"/>
</dbReference>
<dbReference type="HAMAP" id="MF_01526">
    <property type="entry name" value="UPF0342"/>
    <property type="match status" value="1"/>
</dbReference>
<comment type="similarity">
    <text evidence="1">Belongs to the UPF0342 family.</text>
</comment>
<sequence>MQMVVNIYDTANELERQMRQTQEFIGLKEAFDDLKADKEATDLFVKFQAKQAAAQQKQMQGQEISEDEIKEIQALAKDVTSKDVIQALMAKEQQVDQMIQQLNQIITGPLQELYKQFGPQEG</sequence>
<dbReference type="AlphaFoldDB" id="A0A1D7ZVB2"/>
<name>A0A1D7ZVB2_LIMFE</name>
<dbReference type="Gene3D" id="1.20.1500.10">
    <property type="entry name" value="YheA/YmcA-like"/>
    <property type="match status" value="1"/>
</dbReference>
<evidence type="ECO:0000256" key="1">
    <source>
        <dbReference type="HAMAP-Rule" id="MF_01526"/>
    </source>
</evidence>
<dbReference type="EMBL" id="CP017151">
    <property type="protein sequence ID" value="AOR73820.1"/>
    <property type="molecule type" value="Genomic_DNA"/>
</dbReference>
<proteinExistence type="inferred from homology"/>
<protein>
    <recommendedName>
        <fullName evidence="1">UPF0342 protein LACFE_CDS0345</fullName>
    </recommendedName>
</protein>
<organism evidence="2 3">
    <name type="scientific">Limosilactobacillus fermentum</name>
    <name type="common">Lactobacillus fermentum</name>
    <dbReference type="NCBI Taxonomy" id="1613"/>
    <lineage>
        <taxon>Bacteria</taxon>
        <taxon>Bacillati</taxon>
        <taxon>Bacillota</taxon>
        <taxon>Bacilli</taxon>
        <taxon>Lactobacillales</taxon>
        <taxon>Lactobacillaceae</taxon>
        <taxon>Limosilactobacillus</taxon>
    </lineage>
</organism>
<dbReference type="InterPro" id="IPR010368">
    <property type="entry name" value="Com_YlbF"/>
</dbReference>
<dbReference type="InterPro" id="IPR023378">
    <property type="entry name" value="YheA/YmcA-like_dom_sf"/>
</dbReference>
<reference evidence="2 3" key="1">
    <citation type="submission" date="2016-09" db="EMBL/GenBank/DDBJ databases">
        <title>Genome Sequence of the Lactobacillus fermentum strain NCC2970 (CNCM I-5068).</title>
        <authorList>
            <person name="Barretto C."/>
            <person name="Ngom-Bru C."/>
            <person name="Genevaz A."/>
            <person name="Fournier C."/>
            <person name="Moine D."/>
            <person name="Kassam M."/>
            <person name="Iltis A."/>
            <person name="Sagory-Zalkind P."/>
            <person name="Faucherand G."/>
            <person name="Descombes P."/>
            <person name="Duboux S."/>
        </authorList>
    </citation>
    <scope>NUCLEOTIDE SEQUENCE [LARGE SCALE GENOMIC DNA]</scope>
    <source>
        <strain evidence="2 3">NCC2970</strain>
    </source>
</reference>
<dbReference type="Proteomes" id="UP000094714">
    <property type="component" value="Chromosome"/>
</dbReference>